<proteinExistence type="predicted"/>
<dbReference type="Gene3D" id="3.20.20.70">
    <property type="entry name" value="Aldolase class I"/>
    <property type="match status" value="1"/>
</dbReference>
<dbReference type="InterPro" id="IPR043894">
    <property type="entry name" value="MupG_C"/>
</dbReference>
<dbReference type="PATRIC" id="fig|1423735.3.peg.443"/>
<reference evidence="3 4" key="1">
    <citation type="journal article" date="2015" name="Genome Announc.">
        <title>Expanding the biotechnology potential of lactobacilli through comparative genomics of 213 strains and associated genera.</title>
        <authorList>
            <person name="Sun Z."/>
            <person name="Harris H.M."/>
            <person name="McCann A."/>
            <person name="Guo C."/>
            <person name="Argimon S."/>
            <person name="Zhang W."/>
            <person name="Yang X."/>
            <person name="Jeffery I.B."/>
            <person name="Cooney J.C."/>
            <person name="Kagawa T.F."/>
            <person name="Liu W."/>
            <person name="Song Y."/>
            <person name="Salvetti E."/>
            <person name="Wrobel A."/>
            <person name="Rasinkangas P."/>
            <person name="Parkhill J."/>
            <person name="Rea M.C."/>
            <person name="O'Sullivan O."/>
            <person name="Ritari J."/>
            <person name="Douillard F.P."/>
            <person name="Paul Ross R."/>
            <person name="Yang R."/>
            <person name="Briner A.E."/>
            <person name="Felis G.E."/>
            <person name="de Vos W.M."/>
            <person name="Barrangou R."/>
            <person name="Klaenhammer T.R."/>
            <person name="Caufield P.W."/>
            <person name="Cui Y."/>
            <person name="Zhang H."/>
            <person name="O'Toole P.W."/>
        </authorList>
    </citation>
    <scope>NUCLEOTIDE SEQUENCE [LARGE SCALE GENOMIC DNA]</scope>
    <source>
        <strain evidence="3 4">DSM 17758</strain>
    </source>
</reference>
<keyword evidence="4" id="KW-1185">Reference proteome</keyword>
<dbReference type="AlphaFoldDB" id="A0A0R1W3V6"/>
<evidence type="ECO:0000259" key="2">
    <source>
        <dbReference type="Pfam" id="PF19200"/>
    </source>
</evidence>
<dbReference type="Proteomes" id="UP000051315">
    <property type="component" value="Unassembled WGS sequence"/>
</dbReference>
<feature type="domain" description="6-phospho-N-acetylmuramidase C-terminal" evidence="1">
    <location>
        <begin position="276"/>
        <end position="390"/>
    </location>
</feature>
<dbReference type="Pfam" id="PF05913">
    <property type="entry name" value="MupG_C"/>
    <property type="match status" value="1"/>
</dbReference>
<evidence type="ECO:0000259" key="1">
    <source>
        <dbReference type="Pfam" id="PF05913"/>
    </source>
</evidence>
<name>A0A0R1W3V6_9LACO</name>
<dbReference type="EMBL" id="AZFX01000015">
    <property type="protein sequence ID" value="KRM12446.1"/>
    <property type="molecule type" value="Genomic_DNA"/>
</dbReference>
<gene>
    <name evidence="3" type="ORF">FC15_GL000429</name>
</gene>
<dbReference type="PANTHER" id="PTHR38435:SF1">
    <property type="entry name" value="DUF871 DOMAIN-CONTAINING PROTEIN"/>
    <property type="match status" value="1"/>
</dbReference>
<dbReference type="InterPro" id="IPR043797">
    <property type="entry name" value="MupG_N"/>
</dbReference>
<dbReference type="InterPro" id="IPR008589">
    <property type="entry name" value="MupG"/>
</dbReference>
<feature type="domain" description="6-phospho-N-acetylmuramidase N-terminal" evidence="2">
    <location>
        <begin position="35"/>
        <end position="269"/>
    </location>
</feature>
<sequence>MVKQKAPSRQDRLFPIFSTSFIKSKGVIQLTMRQLGLSIYPDHSDFEADKKYLELGHKYGFSRIFMSMLEVQGSPKETKAKYQKIVDVGNNLGYQTIIDVAPRIFDELGISYSDLKFFADLHVAGIRLDQGFDGSTEAMLSYNEYGLIIELNMSNNVDYLNNIISYQANESFIYGCHNFYPQVGTALPYDFFMECSRRFKNFGIHTAAFVASQVGNMGPWNVNDGLPTMEMDRRLPIDVQAKHLFATNVIDDVIIGNAYASEEELKALSELNRYQVQFHIDFVDGVNDIEKKVVLNHQHFRRGDMNTLVIRSTMPRVYYKDVANKPHDNEQEFQRGDIVVGNDDFGIYKNELQLVLEPHSDRRKNKVGSIAPDEKILLDFIKPWSKFKFQA</sequence>
<dbReference type="InterPro" id="IPR029000">
    <property type="entry name" value="Cyclophilin-like_dom_sf"/>
</dbReference>
<dbReference type="Pfam" id="PF19200">
    <property type="entry name" value="MupG_N"/>
    <property type="match status" value="1"/>
</dbReference>
<organism evidence="3 4">
    <name type="scientific">Lapidilactobacillus concavus DSM 17758</name>
    <dbReference type="NCBI Taxonomy" id="1423735"/>
    <lineage>
        <taxon>Bacteria</taxon>
        <taxon>Bacillati</taxon>
        <taxon>Bacillota</taxon>
        <taxon>Bacilli</taxon>
        <taxon>Lactobacillales</taxon>
        <taxon>Lactobacillaceae</taxon>
        <taxon>Lapidilactobacillus</taxon>
    </lineage>
</organism>
<evidence type="ECO:0000313" key="4">
    <source>
        <dbReference type="Proteomes" id="UP000051315"/>
    </source>
</evidence>
<accession>A0A0R1W3V6</accession>
<dbReference type="PANTHER" id="PTHR38435">
    <property type="match status" value="1"/>
</dbReference>
<dbReference type="Gene3D" id="2.40.100.10">
    <property type="entry name" value="Cyclophilin-like"/>
    <property type="match status" value="1"/>
</dbReference>
<dbReference type="InterPro" id="IPR013785">
    <property type="entry name" value="Aldolase_TIM"/>
</dbReference>
<dbReference type="STRING" id="1423735.FC15_GL000429"/>
<dbReference type="SUPFAM" id="SSF50891">
    <property type="entry name" value="Cyclophilin-like"/>
    <property type="match status" value="1"/>
</dbReference>
<dbReference type="InterPro" id="IPR017853">
    <property type="entry name" value="GH"/>
</dbReference>
<evidence type="ECO:0000313" key="3">
    <source>
        <dbReference type="EMBL" id="KRM12446.1"/>
    </source>
</evidence>
<dbReference type="SUPFAM" id="SSF51445">
    <property type="entry name" value="(Trans)glycosidases"/>
    <property type="match status" value="1"/>
</dbReference>
<comment type="caution">
    <text evidence="3">The sequence shown here is derived from an EMBL/GenBank/DDBJ whole genome shotgun (WGS) entry which is preliminary data.</text>
</comment>
<protein>
    <recommendedName>
        <fullName evidence="5">Outer surface protein</fullName>
    </recommendedName>
</protein>
<evidence type="ECO:0008006" key="5">
    <source>
        <dbReference type="Google" id="ProtNLM"/>
    </source>
</evidence>